<dbReference type="EMBL" id="SZUV01000001">
    <property type="protein sequence ID" value="TQN50802.1"/>
    <property type="molecule type" value="Genomic_DNA"/>
</dbReference>
<dbReference type="SUPFAM" id="SSF51735">
    <property type="entry name" value="NAD(P)-binding Rossmann-fold domains"/>
    <property type="match status" value="1"/>
</dbReference>
<sequence>METRTLKKSCPNGRACSGGSGSSPAGQTILVSGLRGFTGQYLASSLRARGAQIIGLVQGDAQNADEISADLTDAASVKAAVTQVQPTHVVHLAGLAFVGHGDAQAFYAVNLFGTLHLLEALNTLKTPPRRILLASSANVYGTPAVEVIDESICPAPVNHYACSKLAMEHMAHTWLDKLPIVITRPFNYTGVGQDDKFLIPKIVNHFKRRAPYIELGNLDVSRDFSDVRDVVERYVHLLLDAEDVAGQTFNVCSGQAHSLREIMALIEQLSGHSLDVRVNPAFVRANEVPRLLGSAARLQQYLGLFSPIPMKQTLRWMLDGRSRLLPRF</sequence>
<dbReference type="GO" id="GO:0047916">
    <property type="term" value="F:GDP-6-deoxy-D-talose 4-dehydrogenase activity"/>
    <property type="evidence" value="ECO:0007669"/>
    <property type="project" value="UniProtKB-EC"/>
</dbReference>
<protein>
    <submittedName>
        <fullName evidence="3">GDP-6-deoxy-D-talose 4-dehydrogenase</fullName>
        <ecNumber evidence="3">1.1.1.135</ecNumber>
    </submittedName>
</protein>
<evidence type="ECO:0000259" key="2">
    <source>
        <dbReference type="Pfam" id="PF16363"/>
    </source>
</evidence>
<accession>A0A543Q395</accession>
<evidence type="ECO:0000313" key="3">
    <source>
        <dbReference type="EMBL" id="TQN50802.1"/>
    </source>
</evidence>
<evidence type="ECO:0000256" key="1">
    <source>
        <dbReference type="SAM" id="MobiDB-lite"/>
    </source>
</evidence>
<dbReference type="InterPro" id="IPR036291">
    <property type="entry name" value="NAD(P)-bd_dom_sf"/>
</dbReference>
<keyword evidence="3" id="KW-0560">Oxidoreductase</keyword>
<organism evidence="3 4">
    <name type="scientific">Acidithiobacillus thiooxidans ATCC 19377</name>
    <dbReference type="NCBI Taxonomy" id="637390"/>
    <lineage>
        <taxon>Bacteria</taxon>
        <taxon>Pseudomonadati</taxon>
        <taxon>Pseudomonadota</taxon>
        <taxon>Acidithiobacillia</taxon>
        <taxon>Acidithiobacillales</taxon>
        <taxon>Acidithiobacillaceae</taxon>
        <taxon>Acidithiobacillus</taxon>
    </lineage>
</organism>
<gene>
    <name evidence="3" type="primary">tld</name>
    <name evidence="3" type="ORF">DLNHIDIE_00658</name>
</gene>
<dbReference type="RefSeq" id="WP_246864936.1">
    <property type="nucleotide sequence ID" value="NZ_SZUV01000001.1"/>
</dbReference>
<proteinExistence type="predicted"/>
<dbReference type="Pfam" id="PF16363">
    <property type="entry name" value="GDP_Man_Dehyd"/>
    <property type="match status" value="1"/>
</dbReference>
<dbReference type="EC" id="1.1.1.135" evidence="3"/>
<reference evidence="3 4" key="1">
    <citation type="submission" date="2019-03" db="EMBL/GenBank/DDBJ databases">
        <title>New insights into Acidothiobacillus thiooxidans sulfur metabolism through coupled gene expression, solution geochemistry, microscopy and spectroscopy analyses.</title>
        <authorList>
            <person name="Camacho D."/>
            <person name="Frazao R."/>
            <person name="Fouillen A."/>
            <person name="Nanci A."/>
            <person name="Lang B.F."/>
            <person name="Apte S.C."/>
            <person name="Baron C."/>
            <person name="Warren L.A."/>
        </authorList>
    </citation>
    <scope>NUCLEOTIDE SEQUENCE [LARGE SCALE GENOMIC DNA]</scope>
    <source>
        <strain evidence="3 4">ATCC 19377</strain>
    </source>
</reference>
<dbReference type="Gene3D" id="3.40.50.720">
    <property type="entry name" value="NAD(P)-binding Rossmann-like Domain"/>
    <property type="match status" value="1"/>
</dbReference>
<feature type="domain" description="NAD(P)-binding" evidence="2">
    <location>
        <begin position="30"/>
        <end position="314"/>
    </location>
</feature>
<dbReference type="InterPro" id="IPR016040">
    <property type="entry name" value="NAD(P)-bd_dom"/>
</dbReference>
<dbReference type="PANTHER" id="PTHR43000">
    <property type="entry name" value="DTDP-D-GLUCOSE 4,6-DEHYDRATASE-RELATED"/>
    <property type="match status" value="1"/>
</dbReference>
<dbReference type="Proteomes" id="UP000315403">
    <property type="component" value="Unassembled WGS sequence"/>
</dbReference>
<comment type="caution">
    <text evidence="3">The sequence shown here is derived from an EMBL/GenBank/DDBJ whole genome shotgun (WGS) entry which is preliminary data.</text>
</comment>
<dbReference type="Gene3D" id="3.90.25.10">
    <property type="entry name" value="UDP-galactose 4-epimerase, domain 1"/>
    <property type="match status" value="1"/>
</dbReference>
<name>A0A543Q395_ACITH</name>
<evidence type="ECO:0000313" key="4">
    <source>
        <dbReference type="Proteomes" id="UP000315403"/>
    </source>
</evidence>
<dbReference type="AlphaFoldDB" id="A0A543Q395"/>
<feature type="region of interest" description="Disordered" evidence="1">
    <location>
        <begin position="1"/>
        <end position="23"/>
    </location>
</feature>